<evidence type="ECO:0000313" key="3">
    <source>
        <dbReference type="Proteomes" id="UP000030645"/>
    </source>
</evidence>
<dbReference type="Pfam" id="PF00201">
    <property type="entry name" value="UDPGT"/>
    <property type="match status" value="1"/>
</dbReference>
<protein>
    <submittedName>
        <fullName evidence="2">Kaempferol 3-O-beta-D-galactosyltransferase</fullName>
    </submittedName>
</protein>
<dbReference type="PANTHER" id="PTHR48045:SF34">
    <property type="entry name" value="ISOFLAVONE 7-O-GLUCOSYLTRANSFERASE 1-LIKE"/>
    <property type="match status" value="1"/>
</dbReference>
<dbReference type="CDD" id="cd03784">
    <property type="entry name" value="GT1_Gtf-like"/>
    <property type="match status" value="1"/>
</dbReference>
<dbReference type="EMBL" id="KE346317">
    <property type="protein sequence ID" value="EXC33002.1"/>
    <property type="molecule type" value="Genomic_DNA"/>
</dbReference>
<keyword evidence="3" id="KW-1185">Reference proteome</keyword>
<dbReference type="AlphaFoldDB" id="W9SYF5"/>
<dbReference type="KEGG" id="mnt:21397905"/>
<dbReference type="GO" id="GO:0008194">
    <property type="term" value="F:UDP-glycosyltransferase activity"/>
    <property type="evidence" value="ECO:0007669"/>
    <property type="project" value="InterPro"/>
</dbReference>
<dbReference type="eggNOG" id="KOG1192">
    <property type="taxonomic scope" value="Eukaryota"/>
</dbReference>
<dbReference type="PANTHER" id="PTHR48045">
    <property type="entry name" value="UDP-GLYCOSYLTRANSFERASE 72B1"/>
    <property type="match status" value="1"/>
</dbReference>
<evidence type="ECO:0000313" key="2">
    <source>
        <dbReference type="EMBL" id="EXC33002.1"/>
    </source>
</evidence>
<accession>W9SYF5</accession>
<dbReference type="SUPFAM" id="SSF53756">
    <property type="entry name" value="UDP-Glycosyltransferase/glycogen phosphorylase"/>
    <property type="match status" value="1"/>
</dbReference>
<dbReference type="Gene3D" id="3.40.50.2000">
    <property type="entry name" value="Glycogen Phosphorylase B"/>
    <property type="match status" value="2"/>
</dbReference>
<reference evidence="3" key="1">
    <citation type="submission" date="2013-01" db="EMBL/GenBank/DDBJ databases">
        <title>Draft Genome Sequence of a Mulberry Tree, Morus notabilis C.K. Schneid.</title>
        <authorList>
            <person name="He N."/>
            <person name="Zhao S."/>
        </authorList>
    </citation>
    <scope>NUCLEOTIDE SEQUENCE</scope>
</reference>
<dbReference type="OrthoDB" id="5835829at2759"/>
<name>W9SYF5_9ROSA</name>
<dbReference type="Proteomes" id="UP000030645">
    <property type="component" value="Unassembled WGS sequence"/>
</dbReference>
<keyword evidence="1 2" id="KW-0808">Transferase</keyword>
<evidence type="ECO:0000256" key="1">
    <source>
        <dbReference type="ARBA" id="ARBA00022679"/>
    </source>
</evidence>
<gene>
    <name evidence="2" type="ORF">L484_014782</name>
</gene>
<keyword evidence="2" id="KW-0328">Glycosyltransferase</keyword>
<sequence>MGRVLSQAYAVVMNSYREINPPALNSDFESRFRSVFNVGFPTVLSPLPPTDTDPTGCMAWLDERDSRSVVYIGFGTEFSPPNDEIIAVVEALEETKLPFLWSLNDNLRNVILPKGFVETRERGKVVPWTPQRQVLAHDSVRVFVTLCGYNSTAESAANGVPMICRPLWAFHECEDGGESVEDWSES</sequence>
<proteinExistence type="predicted"/>
<dbReference type="InterPro" id="IPR002213">
    <property type="entry name" value="UDP_glucos_trans"/>
</dbReference>
<organism evidence="2 3">
    <name type="scientific">Morus notabilis</name>
    <dbReference type="NCBI Taxonomy" id="981085"/>
    <lineage>
        <taxon>Eukaryota</taxon>
        <taxon>Viridiplantae</taxon>
        <taxon>Streptophyta</taxon>
        <taxon>Embryophyta</taxon>
        <taxon>Tracheophyta</taxon>
        <taxon>Spermatophyta</taxon>
        <taxon>Magnoliopsida</taxon>
        <taxon>eudicotyledons</taxon>
        <taxon>Gunneridae</taxon>
        <taxon>Pentapetalae</taxon>
        <taxon>rosids</taxon>
        <taxon>fabids</taxon>
        <taxon>Rosales</taxon>
        <taxon>Moraceae</taxon>
        <taxon>Moreae</taxon>
        <taxon>Morus</taxon>
    </lineage>
</organism>